<dbReference type="Pfam" id="PF19121">
    <property type="entry name" value="DUF5805"/>
    <property type="match status" value="1"/>
</dbReference>
<keyword evidence="2" id="KW-1185">Reference proteome</keyword>
<protein>
    <submittedName>
        <fullName evidence="1">Uncharacterized protein</fullName>
    </submittedName>
</protein>
<reference evidence="2" key="1">
    <citation type="submission" date="2017-11" db="EMBL/GenBank/DDBJ databases">
        <title>Phenotypic and genomic properties of facultatively anaerobic sulfur-reducing natronoarchaea from hypersaline soda lakes.</title>
        <authorList>
            <person name="Sorokin D.Y."/>
            <person name="Kublanov I.V."/>
            <person name="Roman P."/>
            <person name="Sinninghe Damste J.S."/>
            <person name="Golyshin P.N."/>
            <person name="Rojo D."/>
            <person name="Ciordia S."/>
            <person name="Mena M.D.C."/>
            <person name="Ferrer M."/>
            <person name="Messina E."/>
            <person name="Smedile F."/>
            <person name="La Spada G."/>
            <person name="La Cono V."/>
            <person name="Yakimov M.M."/>
        </authorList>
    </citation>
    <scope>NUCLEOTIDE SEQUENCE [LARGE SCALE GENOMIC DNA]</scope>
    <source>
        <strain evidence="2">AArc-Sl</strain>
    </source>
</reference>
<dbReference type="OrthoDB" id="210343at2157"/>
<dbReference type="GeneID" id="37878713"/>
<dbReference type="KEGG" id="hdf:AArcSl_2356"/>
<evidence type="ECO:0000313" key="1">
    <source>
        <dbReference type="EMBL" id="AUX09978.1"/>
    </source>
</evidence>
<organism evidence="1 2">
    <name type="scientific">Halalkaliarchaeum desulfuricum</name>
    <dbReference type="NCBI Taxonomy" id="2055893"/>
    <lineage>
        <taxon>Archaea</taxon>
        <taxon>Methanobacteriati</taxon>
        <taxon>Methanobacteriota</taxon>
        <taxon>Stenosarchaea group</taxon>
        <taxon>Halobacteria</taxon>
        <taxon>Halobacteriales</taxon>
        <taxon>Haloferacaceae</taxon>
        <taxon>Halalkaliarchaeum</taxon>
    </lineage>
</organism>
<evidence type="ECO:0000313" key="2">
    <source>
        <dbReference type="Proteomes" id="UP000263012"/>
    </source>
</evidence>
<dbReference type="AlphaFoldDB" id="A0A343TLK6"/>
<sequence length="131" mass="14766">MSSEDKRVAVKTYVPAYQKKRWREHADQLGMSQSEFLRTMVQAGRRGFDLAEKSEEGGPDTTNPGGNVLESRIHDLLESEGTLDWDELREELAVDLEDRMDEALSALQDRNQVKYSGRDGGYTLTDEGGAR</sequence>
<name>A0A343TLK6_9EURY</name>
<dbReference type="InterPro" id="IPR043828">
    <property type="entry name" value="DUF5805"/>
</dbReference>
<dbReference type="EMBL" id="CP025066">
    <property type="protein sequence ID" value="AUX09978.1"/>
    <property type="molecule type" value="Genomic_DNA"/>
</dbReference>
<proteinExistence type="predicted"/>
<gene>
    <name evidence="1" type="ORF">AArcSl_2356</name>
</gene>
<dbReference type="Proteomes" id="UP000263012">
    <property type="component" value="Chromosome"/>
</dbReference>
<dbReference type="RefSeq" id="WP_119819444.1">
    <property type="nucleotide sequence ID" value="NZ_CP025066.1"/>
</dbReference>
<accession>A0A343TLK6</accession>